<accession>A0A836CGC0</accession>
<dbReference type="Gene3D" id="3.30.70.330">
    <property type="match status" value="1"/>
</dbReference>
<feature type="non-terminal residue" evidence="3">
    <location>
        <position position="1"/>
    </location>
</feature>
<dbReference type="InterPro" id="IPR000504">
    <property type="entry name" value="RRM_dom"/>
</dbReference>
<dbReference type="OrthoDB" id="272703at2759"/>
<dbReference type="PANTHER" id="PTHR45735">
    <property type="entry name" value="CLEAVAGE STIMULATION FACTOR SUBUNIT 2"/>
    <property type="match status" value="1"/>
</dbReference>
<proteinExistence type="predicted"/>
<keyword evidence="4" id="KW-1185">Reference proteome</keyword>
<dbReference type="AlphaFoldDB" id="A0A836CGC0"/>
<evidence type="ECO:0000313" key="3">
    <source>
        <dbReference type="EMBL" id="KAG5185515.1"/>
    </source>
</evidence>
<dbReference type="PANTHER" id="PTHR45735:SF2">
    <property type="entry name" value="CLEAVAGE STIMULATION FACTOR SUBUNIT 2"/>
    <property type="match status" value="1"/>
</dbReference>
<feature type="domain" description="RRM" evidence="2">
    <location>
        <begin position="1"/>
        <end position="69"/>
    </location>
</feature>
<name>A0A836CGC0_9STRA</name>
<dbReference type="SMART" id="SM00360">
    <property type="entry name" value="RRM"/>
    <property type="match status" value="1"/>
</dbReference>
<protein>
    <recommendedName>
        <fullName evidence="2">RRM domain-containing protein</fullName>
    </recommendedName>
</protein>
<comment type="caution">
    <text evidence="3">The sequence shown here is derived from an EMBL/GenBank/DDBJ whole genome shotgun (WGS) entry which is preliminary data.</text>
</comment>
<dbReference type="Pfam" id="PF00076">
    <property type="entry name" value="RRM_1"/>
    <property type="match status" value="1"/>
</dbReference>
<dbReference type="InterPro" id="IPR035979">
    <property type="entry name" value="RBD_domain_sf"/>
</dbReference>
<dbReference type="SUPFAM" id="SSF54928">
    <property type="entry name" value="RNA-binding domain, RBD"/>
    <property type="match status" value="1"/>
</dbReference>
<evidence type="ECO:0000259" key="2">
    <source>
        <dbReference type="PROSITE" id="PS50102"/>
    </source>
</evidence>
<reference evidence="3" key="1">
    <citation type="submission" date="2021-02" db="EMBL/GenBank/DDBJ databases">
        <title>First Annotated Genome of the Yellow-green Alga Tribonema minus.</title>
        <authorList>
            <person name="Mahan K.M."/>
        </authorList>
    </citation>
    <scope>NUCLEOTIDE SEQUENCE</scope>
    <source>
        <strain evidence="3">UTEX B ZZ1240</strain>
    </source>
</reference>
<dbReference type="InterPro" id="IPR012677">
    <property type="entry name" value="Nucleotide-bd_a/b_plait_sf"/>
</dbReference>
<evidence type="ECO:0000313" key="4">
    <source>
        <dbReference type="Proteomes" id="UP000664859"/>
    </source>
</evidence>
<organism evidence="3 4">
    <name type="scientific">Tribonema minus</name>
    <dbReference type="NCBI Taxonomy" id="303371"/>
    <lineage>
        <taxon>Eukaryota</taxon>
        <taxon>Sar</taxon>
        <taxon>Stramenopiles</taxon>
        <taxon>Ochrophyta</taxon>
        <taxon>PX clade</taxon>
        <taxon>Xanthophyceae</taxon>
        <taxon>Tribonematales</taxon>
        <taxon>Tribonemataceae</taxon>
        <taxon>Tribonema</taxon>
    </lineage>
</organism>
<dbReference type="EMBL" id="JAFCMP010000128">
    <property type="protein sequence ID" value="KAG5185515.1"/>
    <property type="molecule type" value="Genomic_DNA"/>
</dbReference>
<dbReference type="Proteomes" id="UP000664859">
    <property type="component" value="Unassembled WGS sequence"/>
</dbReference>
<sequence>VGNVPDDIGEEQLKSIFGEVGTVVNLRTLVDDETGKLAGYAFVEFGDANTALSAIRNLNGYACNGKKVRHASFCMFSHHAIISQMSNNRHF</sequence>
<gene>
    <name evidence="3" type="ORF">JKP88DRAFT_180292</name>
</gene>
<keyword evidence="1" id="KW-0694">RNA-binding</keyword>
<dbReference type="GO" id="GO:0005847">
    <property type="term" value="C:mRNA cleavage and polyadenylation specificity factor complex"/>
    <property type="evidence" value="ECO:0007669"/>
    <property type="project" value="TreeGrafter"/>
</dbReference>
<evidence type="ECO:0000256" key="1">
    <source>
        <dbReference type="PROSITE-ProRule" id="PRU00176"/>
    </source>
</evidence>
<dbReference type="PROSITE" id="PS50102">
    <property type="entry name" value="RRM"/>
    <property type="match status" value="1"/>
</dbReference>
<dbReference type="GO" id="GO:0003729">
    <property type="term" value="F:mRNA binding"/>
    <property type="evidence" value="ECO:0007669"/>
    <property type="project" value="TreeGrafter"/>
</dbReference>